<proteinExistence type="inferred from homology"/>
<dbReference type="STRING" id="1963.AQJ27_44430"/>
<dbReference type="EMBL" id="BDQI01000036">
    <property type="protein sequence ID" value="GAX57507.1"/>
    <property type="molecule type" value="Genomic_DNA"/>
</dbReference>
<evidence type="ECO:0000259" key="5">
    <source>
        <dbReference type="PROSITE" id="PS00624"/>
    </source>
</evidence>
<dbReference type="Pfam" id="PF05199">
    <property type="entry name" value="GMC_oxred_C"/>
    <property type="match status" value="1"/>
</dbReference>
<comment type="cofactor">
    <cofactor evidence="1">
        <name>FAD</name>
        <dbReference type="ChEBI" id="CHEBI:57692"/>
    </cofactor>
</comment>
<organism evidence="6 7">
    <name type="scientific">Streptomyces olivochromogenes</name>
    <dbReference type="NCBI Taxonomy" id="1963"/>
    <lineage>
        <taxon>Bacteria</taxon>
        <taxon>Bacillati</taxon>
        <taxon>Actinomycetota</taxon>
        <taxon>Actinomycetes</taxon>
        <taxon>Kitasatosporales</taxon>
        <taxon>Streptomycetaceae</taxon>
        <taxon>Streptomyces</taxon>
    </lineage>
</organism>
<reference evidence="7" key="1">
    <citation type="submission" date="2017-05" db="EMBL/GenBank/DDBJ databases">
        <title>Streptomyces olivochromogenes NBRC 3561 whole genome shotgun sequence.</title>
        <authorList>
            <person name="Dohra H."/>
            <person name="Kodani S."/>
        </authorList>
    </citation>
    <scope>NUCLEOTIDE SEQUENCE [LARGE SCALE GENOMIC DNA]</scope>
    <source>
        <strain evidence="7">NBRC 3561</strain>
    </source>
</reference>
<comment type="caution">
    <text evidence="6">The sequence shown here is derived from an EMBL/GenBank/DDBJ whole genome shotgun (WGS) entry which is preliminary data.</text>
</comment>
<evidence type="ECO:0000256" key="2">
    <source>
        <dbReference type="ARBA" id="ARBA00010790"/>
    </source>
</evidence>
<dbReference type="InterPro" id="IPR036188">
    <property type="entry name" value="FAD/NAD-bd_sf"/>
</dbReference>
<feature type="domain" description="Glucose-methanol-choline oxidoreductase N-terminal" evidence="5">
    <location>
        <begin position="257"/>
        <end position="271"/>
    </location>
</feature>
<comment type="similarity">
    <text evidence="2">Belongs to the GMC oxidoreductase family.</text>
</comment>
<accession>A0A250VTI2</accession>
<evidence type="ECO:0000256" key="4">
    <source>
        <dbReference type="ARBA" id="ARBA00022827"/>
    </source>
</evidence>
<dbReference type="InterPro" id="IPR000172">
    <property type="entry name" value="GMC_OxRdtase_N"/>
</dbReference>
<dbReference type="Gene3D" id="3.30.560.10">
    <property type="entry name" value="Glucose Oxidase, domain 3"/>
    <property type="match status" value="1"/>
</dbReference>
<dbReference type="InterPro" id="IPR007867">
    <property type="entry name" value="GMC_OxRtase_C"/>
</dbReference>
<dbReference type="Proteomes" id="UP000217446">
    <property type="component" value="Unassembled WGS sequence"/>
</dbReference>
<evidence type="ECO:0000256" key="3">
    <source>
        <dbReference type="ARBA" id="ARBA00022630"/>
    </source>
</evidence>
<dbReference type="PANTHER" id="PTHR11552:SF147">
    <property type="entry name" value="CHOLINE DEHYDROGENASE, MITOCHONDRIAL"/>
    <property type="match status" value="1"/>
</dbReference>
<evidence type="ECO:0000256" key="1">
    <source>
        <dbReference type="ARBA" id="ARBA00001974"/>
    </source>
</evidence>
<dbReference type="PIRSF" id="PIRSF000137">
    <property type="entry name" value="Alcohol_oxidase"/>
    <property type="match status" value="1"/>
</dbReference>
<protein>
    <submittedName>
        <fullName evidence="6">Choline dehydrogenase</fullName>
    </submittedName>
</protein>
<gene>
    <name evidence="6" type="primary">betA_2</name>
    <name evidence="6" type="ORF">SO3561_09077</name>
</gene>
<keyword evidence="7" id="KW-1185">Reference proteome</keyword>
<sequence>MTSTGTEGFDYVIVGAGSAGCVLADHLSRDDRVRVLLLEAGGPDTDELIHIPAALGMLFGSHSDWSYRTVEQSQPGRTFSWPRGKTLGGSSSTNVMIYTRGNRHDYDGWRDEHGAKGWGYDDVLPYFMKCESNRRLGEPYHGSDGPLHVEDRVYTHELSRSWLDAAVEWGLDHNDDFAGTSPVGAGLYQVTCHHGRRWSAADAYLRPALDRPNLTVRTGAMASKITLDGSRATGVTYLRDGQERAAHADSEILLCGGSINSPQLLLLSGIGDPDELHDVGIDVRVPLPGVGRNLQDHVMAPVVWETRDSTDIVRDLLTPDNLERWRAHGDGPFASNYGEVGAFLNVTDGTGRPDVQLVGGATALILSGEEVPDRPVFTTNCYPLNPRTRGTVRLASADPQAPPLIDPRYFDVPADMSVMVAGLRAVMGIARHAPFAAHLARSYLPASAGPDCLDGMDDAALEEYVRTWSATAYHPVGTCAMGTGDDSVVNADLEVYGVERLRVVDASVMPTVISGNTNAPTIMIAEKAAERIREQRRRHSGEPHRVTAAH</sequence>
<dbReference type="PANTHER" id="PTHR11552">
    <property type="entry name" value="GLUCOSE-METHANOL-CHOLINE GMC OXIDOREDUCTASE"/>
    <property type="match status" value="1"/>
</dbReference>
<name>A0A250VTI2_STROL</name>
<dbReference type="PROSITE" id="PS00624">
    <property type="entry name" value="GMC_OXRED_2"/>
    <property type="match status" value="1"/>
</dbReference>
<dbReference type="AlphaFoldDB" id="A0A250VTI2"/>
<dbReference type="GO" id="GO:0016614">
    <property type="term" value="F:oxidoreductase activity, acting on CH-OH group of donors"/>
    <property type="evidence" value="ECO:0007669"/>
    <property type="project" value="InterPro"/>
</dbReference>
<dbReference type="GO" id="GO:0050660">
    <property type="term" value="F:flavin adenine dinucleotide binding"/>
    <property type="evidence" value="ECO:0007669"/>
    <property type="project" value="InterPro"/>
</dbReference>
<keyword evidence="4" id="KW-0274">FAD</keyword>
<dbReference type="InterPro" id="IPR012132">
    <property type="entry name" value="GMC_OxRdtase"/>
</dbReference>
<dbReference type="RefSeq" id="WP_067382651.1">
    <property type="nucleotide sequence ID" value="NZ_BDQI01000036.1"/>
</dbReference>
<dbReference type="SUPFAM" id="SSF51905">
    <property type="entry name" value="FAD/NAD(P)-binding domain"/>
    <property type="match status" value="1"/>
</dbReference>
<evidence type="ECO:0000313" key="7">
    <source>
        <dbReference type="Proteomes" id="UP000217446"/>
    </source>
</evidence>
<dbReference type="Gene3D" id="3.50.50.60">
    <property type="entry name" value="FAD/NAD(P)-binding domain"/>
    <property type="match status" value="1"/>
</dbReference>
<keyword evidence="3" id="KW-0285">Flavoprotein</keyword>
<dbReference type="SUPFAM" id="SSF54373">
    <property type="entry name" value="FAD-linked reductases, C-terminal domain"/>
    <property type="match status" value="1"/>
</dbReference>
<dbReference type="Pfam" id="PF00732">
    <property type="entry name" value="GMC_oxred_N"/>
    <property type="match status" value="1"/>
</dbReference>
<evidence type="ECO:0000313" key="6">
    <source>
        <dbReference type="EMBL" id="GAX57507.1"/>
    </source>
</evidence>